<evidence type="ECO:0000256" key="10">
    <source>
        <dbReference type="SAM" id="SignalP"/>
    </source>
</evidence>
<evidence type="ECO:0000256" key="8">
    <source>
        <dbReference type="PIRSR" id="PIRSR036421-1"/>
    </source>
</evidence>
<dbReference type="InterPro" id="IPR015943">
    <property type="entry name" value="WD40/YVTN_repeat-like_dom_sf"/>
</dbReference>
<feature type="chain" id="PRO_5035186393" description="Tricorn protease homolog" evidence="10">
    <location>
        <begin position="18"/>
        <end position="1117"/>
    </location>
</feature>
<feature type="region of interest" description="Disordered" evidence="9">
    <location>
        <begin position="537"/>
        <end position="593"/>
    </location>
</feature>
<evidence type="ECO:0000256" key="5">
    <source>
        <dbReference type="ARBA" id="ARBA00022801"/>
    </source>
</evidence>
<dbReference type="Pfam" id="PF14685">
    <property type="entry name" value="PDZ_Tricorn"/>
    <property type="match status" value="1"/>
</dbReference>
<accession>A0A8J6Y196</accession>
<keyword evidence="6 7" id="KW-0720">Serine protease</keyword>
<dbReference type="Proteomes" id="UP000648239">
    <property type="component" value="Unassembled WGS sequence"/>
</dbReference>
<dbReference type="SUPFAM" id="SSF50156">
    <property type="entry name" value="PDZ domain-like"/>
    <property type="match status" value="1"/>
</dbReference>
<keyword evidence="10" id="KW-0732">Signal</keyword>
<gene>
    <name evidence="12" type="ORF">IFK94_13340</name>
</gene>
<dbReference type="GO" id="GO:0008236">
    <property type="term" value="F:serine-type peptidase activity"/>
    <property type="evidence" value="ECO:0007669"/>
    <property type="project" value="UniProtKB-UniRule"/>
</dbReference>
<dbReference type="InterPro" id="IPR029414">
    <property type="entry name" value="Tricorn_PDZ"/>
</dbReference>
<dbReference type="PIRSF" id="PIRSF036421">
    <property type="entry name" value="Tricorn_protease"/>
    <property type="match status" value="1"/>
</dbReference>
<evidence type="ECO:0000259" key="11">
    <source>
        <dbReference type="SMART" id="SM00245"/>
    </source>
</evidence>
<feature type="active site" description="Nucleophile" evidence="8">
    <location>
        <position position="997"/>
    </location>
</feature>
<feature type="compositionally biased region" description="Basic and acidic residues" evidence="9">
    <location>
        <begin position="560"/>
        <end position="593"/>
    </location>
</feature>
<reference evidence="12 13" key="1">
    <citation type="submission" date="2020-08" db="EMBL/GenBank/DDBJ databases">
        <title>Acidobacteriota in marine sediments use diverse sulfur dissimilation pathways.</title>
        <authorList>
            <person name="Wasmund K."/>
        </authorList>
    </citation>
    <scope>NUCLEOTIDE SEQUENCE [LARGE SCALE GENOMIC DNA]</scope>
    <source>
        <strain evidence="12">MAG AM4</strain>
    </source>
</reference>
<comment type="caution">
    <text evidence="12">The sequence shown here is derived from an EMBL/GenBank/DDBJ whole genome shotgun (WGS) entry which is preliminary data.</text>
</comment>
<comment type="subcellular location">
    <subcellularLocation>
        <location evidence="1 7">Cytoplasm</location>
    </subcellularLocation>
</comment>
<keyword evidence="5 7" id="KW-0378">Hydrolase</keyword>
<dbReference type="CDD" id="cd07562">
    <property type="entry name" value="Peptidase_S41_TRI"/>
    <property type="match status" value="1"/>
</dbReference>
<dbReference type="InterPro" id="IPR036034">
    <property type="entry name" value="PDZ_sf"/>
</dbReference>
<dbReference type="SMART" id="SM00245">
    <property type="entry name" value="TSPc"/>
    <property type="match status" value="1"/>
</dbReference>
<sequence length="1117" mass="122833">MLCVTLVALLSISGAGAAVTPHGGMMQTPDVSASHIVFSYANDLWVVPRDGGQALPLASPAGRETMPRFSPDGKTIAFVGNYDGNMDLYTLPVTGGVPFRVTYHPGFERLSDWSADGRLIYSSSMYSAIGRAPKLFLQDADGGMPELLPVPYGSSGAIDKSGEILLYTPQNRDGRTWKRYKGGLASDLWMFNLKTHASKKLTDWDGTDTQPMWNGDTVYYLSDAGPAHRLNIWAYDNSSGEHRQVTSLKDNDVRWPAIGPGPDGKGEIVFQSGAGIHLLNLATGQSSPVEVTIPGDRPTLRTRTVDASQFMNSYSISPKGKRVAAGARGDIWSLPAKNGFPRNLNRTSGAMERDPSWSPDGRWIAYFSDESGEYELYITQSDGNGETRRLTRDSNSYLTSAVWSPDSKKITYGDETGYVLMLHDLDSKKSKRLDRQTQSARFNDVNWSPDSRYLVYTGSGDSFINNHLVIYDVENEKKHVVTGDMFGEGSPVFDPEGKYLFFSTGRNFQPTYSDLDTTFIYAGSGILALVPLKADTPSPFAPKSDEVEFKKDGDEEDGEEGGKEDDGKDKKKDKKGEENGDKEDGDKNGKDKKKDVEVEIDFEGFESRAIRIPVDAGNFGRIAVTKKGHLVYTRLPAGGNGDPNIVLLDLEDEKHEETTLVEGAAGFELAADGETMLYLQKGKAFIRQASPNGKPEAVPTGGMSVDIDPREEWSQVLRDAWRRERDYIYDPNMHGVDWEKVYKQYAAMLDDCTTRNDVAFLIREMISELNIGHAYYRPGPEEMEGARRPVGMLGADYELEGKVYRFSKIYGGGSWDIDARGPLGDPGLNVKVGDYLLRVNGVAPDPDKAVWAAFLGLADKTVELTVSDKPEMDDDARTVLVKAAGGEGGIRYRHWVESNRAYVEEKSGGKVGYIHVPDTGVRGQNELVRQYYGQVHKDALIVDERWNGGGQIPTRFIEMLNRPITNYWSVVGDYTWPWPSDAHQGPKCMLINGAAGSGGDAFPRYFRQAGLGKLIGRRTWGGLVGYQGVPGLIDGAGVTVPGFAFVDKDGTWGVEGYGVAPDVEVIDDPALMVDGGDPQLDYAIDHMLEEIKTNGYHPPKRPAYPDRSGMGIPVEDR</sequence>
<dbReference type="AlphaFoldDB" id="A0A8J6Y196"/>
<protein>
    <recommendedName>
        <fullName evidence="7">Tricorn protease homolog</fullName>
        <ecNumber evidence="7">3.4.21.-</ecNumber>
    </recommendedName>
</protein>
<evidence type="ECO:0000313" key="12">
    <source>
        <dbReference type="EMBL" id="MBD3869100.1"/>
    </source>
</evidence>
<name>A0A8J6Y196_9BACT</name>
<evidence type="ECO:0000256" key="2">
    <source>
        <dbReference type="ARBA" id="ARBA00008524"/>
    </source>
</evidence>
<dbReference type="InterPro" id="IPR012393">
    <property type="entry name" value="Tricorn_protease"/>
</dbReference>
<evidence type="ECO:0000256" key="3">
    <source>
        <dbReference type="ARBA" id="ARBA00022490"/>
    </source>
</evidence>
<evidence type="ECO:0000256" key="9">
    <source>
        <dbReference type="SAM" id="MobiDB-lite"/>
    </source>
</evidence>
<organism evidence="12 13">
    <name type="scientific">Candidatus Polarisedimenticola svalbardensis</name>
    <dbReference type="NCBI Taxonomy" id="2886004"/>
    <lineage>
        <taxon>Bacteria</taxon>
        <taxon>Pseudomonadati</taxon>
        <taxon>Acidobacteriota</taxon>
        <taxon>Candidatus Polarisedimenticolia</taxon>
        <taxon>Candidatus Polarisedimenticolales</taxon>
        <taxon>Candidatus Polarisedimenticolaceae</taxon>
        <taxon>Candidatus Polarisedimenticola</taxon>
    </lineage>
</organism>
<dbReference type="InterPro" id="IPR005151">
    <property type="entry name" value="Tail-specific_protease"/>
</dbReference>
<evidence type="ECO:0000256" key="7">
    <source>
        <dbReference type="PIRNR" id="PIRNR036421"/>
    </source>
</evidence>
<evidence type="ECO:0000313" key="13">
    <source>
        <dbReference type="Proteomes" id="UP000648239"/>
    </source>
</evidence>
<dbReference type="Gene3D" id="2.120.10.60">
    <property type="entry name" value="Tricorn protease N-terminal domain"/>
    <property type="match status" value="1"/>
</dbReference>
<dbReference type="SUPFAM" id="SSF69304">
    <property type="entry name" value="Tricorn protease N-terminal domain"/>
    <property type="match status" value="1"/>
</dbReference>
<comment type="function">
    <text evidence="7">Degrades oligopeptides.</text>
</comment>
<evidence type="ECO:0000256" key="1">
    <source>
        <dbReference type="ARBA" id="ARBA00004496"/>
    </source>
</evidence>
<dbReference type="GO" id="GO:0005737">
    <property type="term" value="C:cytoplasm"/>
    <property type="evidence" value="ECO:0007669"/>
    <property type="project" value="UniProtKB-SubCell"/>
</dbReference>
<dbReference type="PANTHER" id="PTHR43253">
    <property type="entry name" value="TRICORN PROTEASE HOMOLOG 2-RELATED"/>
    <property type="match status" value="1"/>
</dbReference>
<dbReference type="EC" id="3.4.21.-" evidence="7"/>
<keyword evidence="3 7" id="KW-0963">Cytoplasm</keyword>
<proteinExistence type="inferred from homology"/>
<dbReference type="Pfam" id="PF03572">
    <property type="entry name" value="Peptidase_S41"/>
    <property type="match status" value="1"/>
</dbReference>
<feature type="signal peptide" evidence="10">
    <location>
        <begin position="1"/>
        <end position="17"/>
    </location>
</feature>
<feature type="compositionally biased region" description="Basic and acidic residues" evidence="9">
    <location>
        <begin position="543"/>
        <end position="553"/>
    </location>
</feature>
<dbReference type="EMBL" id="JACXWD010000059">
    <property type="protein sequence ID" value="MBD3869100.1"/>
    <property type="molecule type" value="Genomic_DNA"/>
</dbReference>
<comment type="similarity">
    <text evidence="2 7">Belongs to the peptidase S41B family.</text>
</comment>
<dbReference type="Gene3D" id="3.90.226.10">
    <property type="entry name" value="2-enoyl-CoA Hydratase, Chain A, domain 1"/>
    <property type="match status" value="1"/>
</dbReference>
<evidence type="ECO:0000256" key="6">
    <source>
        <dbReference type="ARBA" id="ARBA00022825"/>
    </source>
</evidence>
<feature type="active site" description="Charge relay system" evidence="8">
    <location>
        <position position="1055"/>
    </location>
</feature>
<keyword evidence="4 7" id="KW-0645">Protease</keyword>
<dbReference type="PANTHER" id="PTHR43253:SF1">
    <property type="entry name" value="TRICORN PROTEASE HOMOLOG 2-RELATED"/>
    <property type="match status" value="1"/>
</dbReference>
<evidence type="ECO:0000256" key="4">
    <source>
        <dbReference type="ARBA" id="ARBA00022670"/>
    </source>
</evidence>
<feature type="domain" description="Tail specific protease" evidence="11">
    <location>
        <begin position="859"/>
        <end position="1066"/>
    </location>
</feature>
<feature type="region of interest" description="Disordered" evidence="9">
    <location>
        <begin position="1095"/>
        <end position="1117"/>
    </location>
</feature>
<dbReference type="Pfam" id="PF26549">
    <property type="entry name" value="Tricorn_N"/>
    <property type="match status" value="1"/>
</dbReference>
<dbReference type="GO" id="GO:0006508">
    <property type="term" value="P:proteolysis"/>
    <property type="evidence" value="ECO:0007669"/>
    <property type="project" value="UniProtKB-UniRule"/>
</dbReference>
<dbReference type="Pfam" id="PF14684">
    <property type="entry name" value="Tricorn_C1"/>
    <property type="match status" value="1"/>
</dbReference>
<dbReference type="Gene3D" id="2.30.42.10">
    <property type="match status" value="1"/>
</dbReference>
<dbReference type="InterPro" id="IPR029045">
    <property type="entry name" value="ClpP/crotonase-like_dom_sf"/>
</dbReference>
<dbReference type="InterPro" id="IPR028204">
    <property type="entry name" value="Tricorn_C1"/>
</dbReference>
<dbReference type="SUPFAM" id="SSF82171">
    <property type="entry name" value="DPP6 N-terminal domain-like"/>
    <property type="match status" value="1"/>
</dbReference>
<dbReference type="Pfam" id="PF26550">
    <property type="entry name" value="Tricorn_2nd"/>
    <property type="match status" value="1"/>
</dbReference>
<dbReference type="Gene3D" id="3.30.750.44">
    <property type="match status" value="1"/>
</dbReference>
<dbReference type="SUPFAM" id="SSF52096">
    <property type="entry name" value="ClpP/crotonase"/>
    <property type="match status" value="1"/>
</dbReference>
<dbReference type="Gene3D" id="2.130.10.10">
    <property type="entry name" value="YVTN repeat-like/Quinoprotein amine dehydrogenase"/>
    <property type="match status" value="1"/>
</dbReference>
<feature type="active site" description="Charge relay system" evidence="8">
    <location>
        <position position="773"/>
    </location>
</feature>